<dbReference type="RefSeq" id="WP_343045845.1">
    <property type="nucleotide sequence ID" value="NZ_JACBZS010000001.1"/>
</dbReference>
<name>A0A7Z0IK56_9ACTN</name>
<organism evidence="2 3">
    <name type="scientific">Naumannella cuiyingiana</name>
    <dbReference type="NCBI Taxonomy" id="1347891"/>
    <lineage>
        <taxon>Bacteria</taxon>
        <taxon>Bacillati</taxon>
        <taxon>Actinomycetota</taxon>
        <taxon>Actinomycetes</taxon>
        <taxon>Propionibacteriales</taxon>
        <taxon>Propionibacteriaceae</taxon>
        <taxon>Naumannella</taxon>
    </lineage>
</organism>
<dbReference type="InterPro" id="IPR006059">
    <property type="entry name" value="SBP"/>
</dbReference>
<dbReference type="InterPro" id="IPR050490">
    <property type="entry name" value="Bact_solute-bd_prot1"/>
</dbReference>
<feature type="signal peptide" evidence="1">
    <location>
        <begin position="1"/>
        <end position="24"/>
    </location>
</feature>
<keyword evidence="1" id="KW-0732">Signal</keyword>
<sequence>MIDRRTFLTGSLAAGALAGFTACAPGSGQAPAPAGPAPDAVVTDPAAAGTVTIRVWDQEVRGGSKAALDELNSRFMAKYPNVTIERKSESFDDLKKTVALALSGNDVPDVVQVNNARADMGEFVKAGQLTDLTPYAAAYGWAERYPADVLAKSSYSADAVTFGSGNLYGLPQTGEVVGIFYSAKRLAELGIAVPQTWDEYLAALDAASAKGTQPMILGNIEKWPALHVFGPLQGAYVPADQIIALGMGNAGADWNSPENAQAMQAFADWSTKKYFGDSPNGLDYDAAWTDFTKGKGAFLPGGSWLAADMIKVLGDDLHFMVPPPREAGGAPVSTGGTGLPFTVPARAAQRDVAAAYIDFITSDEAMSLIAENDGLPVRNAAQLAPASGASAEIFRAFDEVSTKGSLLPYLDYATPTFADTAGNNLQELIAGREDPQQVLAAFSDDYGAFVGG</sequence>
<dbReference type="EMBL" id="JACBZS010000001">
    <property type="protein sequence ID" value="NYI70235.1"/>
    <property type="molecule type" value="Genomic_DNA"/>
</dbReference>
<evidence type="ECO:0000256" key="1">
    <source>
        <dbReference type="SAM" id="SignalP"/>
    </source>
</evidence>
<dbReference type="Gene3D" id="3.40.190.10">
    <property type="entry name" value="Periplasmic binding protein-like II"/>
    <property type="match status" value="2"/>
</dbReference>
<proteinExistence type="predicted"/>
<dbReference type="PROSITE" id="PS51257">
    <property type="entry name" value="PROKAR_LIPOPROTEIN"/>
    <property type="match status" value="1"/>
</dbReference>
<dbReference type="Proteomes" id="UP000527616">
    <property type="component" value="Unassembled WGS sequence"/>
</dbReference>
<dbReference type="InterPro" id="IPR006311">
    <property type="entry name" value="TAT_signal"/>
</dbReference>
<dbReference type="InterPro" id="IPR019546">
    <property type="entry name" value="TAT_signal_bac_arc"/>
</dbReference>
<dbReference type="NCBIfam" id="TIGR01409">
    <property type="entry name" value="TAT_signal_seq"/>
    <property type="match status" value="1"/>
</dbReference>
<dbReference type="SUPFAM" id="SSF53850">
    <property type="entry name" value="Periplasmic binding protein-like II"/>
    <property type="match status" value="1"/>
</dbReference>
<reference evidence="2 3" key="1">
    <citation type="submission" date="2020-07" db="EMBL/GenBank/DDBJ databases">
        <title>Sequencing the genomes of 1000 actinobacteria strains.</title>
        <authorList>
            <person name="Klenk H.-P."/>
        </authorList>
    </citation>
    <scope>NUCLEOTIDE SEQUENCE [LARGE SCALE GENOMIC DNA]</scope>
    <source>
        <strain evidence="2 3">DSM 103164</strain>
    </source>
</reference>
<gene>
    <name evidence="2" type="ORF">GGQ54_000795</name>
</gene>
<keyword evidence="3" id="KW-1185">Reference proteome</keyword>
<dbReference type="AlphaFoldDB" id="A0A7Z0IK56"/>
<protein>
    <submittedName>
        <fullName evidence="2">Raffinose/stachyose/melibiose transport system substrate-binding protein</fullName>
    </submittedName>
</protein>
<feature type="chain" id="PRO_5031057322" evidence="1">
    <location>
        <begin position="25"/>
        <end position="452"/>
    </location>
</feature>
<comment type="caution">
    <text evidence="2">The sequence shown here is derived from an EMBL/GenBank/DDBJ whole genome shotgun (WGS) entry which is preliminary data.</text>
</comment>
<dbReference type="PROSITE" id="PS51318">
    <property type="entry name" value="TAT"/>
    <property type="match status" value="1"/>
</dbReference>
<dbReference type="PANTHER" id="PTHR43649:SF30">
    <property type="entry name" value="ABC TRANSPORTER SUBSTRATE-BINDING PROTEIN"/>
    <property type="match status" value="1"/>
</dbReference>
<dbReference type="Pfam" id="PF01547">
    <property type="entry name" value="SBP_bac_1"/>
    <property type="match status" value="1"/>
</dbReference>
<accession>A0A7Z0IK56</accession>
<dbReference type="PANTHER" id="PTHR43649">
    <property type="entry name" value="ARABINOSE-BINDING PROTEIN-RELATED"/>
    <property type="match status" value="1"/>
</dbReference>
<evidence type="ECO:0000313" key="3">
    <source>
        <dbReference type="Proteomes" id="UP000527616"/>
    </source>
</evidence>
<evidence type="ECO:0000313" key="2">
    <source>
        <dbReference type="EMBL" id="NYI70235.1"/>
    </source>
</evidence>